<dbReference type="PANTHER" id="PTHR12837:SF15">
    <property type="entry name" value="POLY(ADP-RIBOSE) GLYCOHYDROLASE"/>
    <property type="match status" value="1"/>
</dbReference>
<feature type="active site" evidence="4">
    <location>
        <position position="312"/>
    </location>
</feature>
<dbReference type="GO" id="GO:0006282">
    <property type="term" value="P:regulation of DNA repair"/>
    <property type="evidence" value="ECO:0007669"/>
    <property type="project" value="InterPro"/>
</dbReference>
<sequence>MEFIQGNENFKPEDCWRGTNINKLCWNNNCTTLYPPVKPSNHHTVTVELPVTPNTVPKPFKKNTDETWTKNHVHLPFSEKSLIQGDQSTVRKRWEIIQEALLSPITDSKQLEEVICSYNSKKWRFPALHSLFTKELDVNETEIFFSRILPKIVSLALRLPSLLQCGIPLLKTHINHSITLSQLQIASLLANAFLCTYPRRNSTQPDSQYANFPCINFSRLFQAESACVTEKLKCLLNYFVRVTTSEPKGLVTYSRRYIPFNHLPQWSTSRCQLPELFISSEGMIENQQGLLQVDFANKFVGGGVLGYGGVQEEIRFVICPELIAAQLFTERLDSTEALIISGVERYNTYEGYSQTFTWTGNHKDQTSSDIYGRKLCTVLAIDASNVARNPRSQYSFKSIQRELNKAYVGFSWGQEDSSRSGNTVATGNWGCGAFKGDVQLKALLQLMAAAEASASVAYFTFGNSGLTNGIYDMYTCLKQYRVSVGRICKLLERYEGLVREGSHESLTLYEFLYNTVVLIQDDSPEKSIKSLGKSVATVGNVNKRIPSPDLSECRSLQGKSSSSFYENTSANTSTNITNKNSTGNSSKSNNRNSTSTSHNRNSTNNENRISNEFVKSDTIDDMLKKIEETETTQQTRNPKEKQNINTSKSLSELDRRHRIDVFNDNFNDTDQVRQNGKINENLQSNSISRKHRNSYQNSQQSSNRGFMNSNSNLSKPNRTQTEVDNDHTPVENNNSSEENEIPSSVRPNGDYVIQIEDEDSIDMDRCVSPDVINSSVVKETPVKYTQDLFSEDEEMQVDDLEKVSPTKKVSRKVVTNTQEMFSEDEEYQIDNVRTKVDGKNNNLRNIPKVITSNKRSNAEIKSCDSTNNCTDKRPPSNGPTKANTSDTPTNKTNIFTNDTSLKESEEVKLFKRIQRNSWADLERSRKDMKCDELEKEVQIMDTSDDLTGSNGNDSPKIRKTERHSTSAGKMKCKKITDYFSREVRK</sequence>
<evidence type="ECO:0000256" key="1">
    <source>
        <dbReference type="ARBA" id="ARBA00009545"/>
    </source>
</evidence>
<feature type="compositionally biased region" description="Polar residues" evidence="6">
    <location>
        <begin position="704"/>
        <end position="722"/>
    </location>
</feature>
<feature type="active site" evidence="4">
    <location>
        <position position="313"/>
    </location>
</feature>
<evidence type="ECO:0000256" key="3">
    <source>
        <dbReference type="ARBA" id="ARBA00022801"/>
    </source>
</evidence>
<feature type="domain" description="PARG helical" evidence="8">
    <location>
        <begin position="137"/>
        <end position="255"/>
    </location>
</feature>
<evidence type="ECO:0000256" key="4">
    <source>
        <dbReference type="PIRSR" id="PIRSR607724-1"/>
    </source>
</evidence>
<keyword evidence="3 9" id="KW-0378">Hydrolase</keyword>
<feature type="compositionally biased region" description="Low complexity" evidence="6">
    <location>
        <begin position="694"/>
        <end position="703"/>
    </location>
</feature>
<dbReference type="PANTHER" id="PTHR12837">
    <property type="entry name" value="POLY ADP-RIBOSE GLYCOHYDROLASE"/>
    <property type="match status" value="1"/>
</dbReference>
<dbReference type="GO" id="GO:0004649">
    <property type="term" value="F:poly(ADP-ribose) glycohydrolase activity"/>
    <property type="evidence" value="ECO:0007669"/>
    <property type="project" value="UniProtKB-EC"/>
</dbReference>
<dbReference type="InterPro" id="IPR048362">
    <property type="entry name" value="PARG_helical"/>
</dbReference>
<protein>
    <recommendedName>
        <fullName evidence="2">poly(ADP-ribose) glycohydrolase</fullName>
        <ecNumber evidence="2">3.2.1.143</ecNumber>
    </recommendedName>
</protein>
<feature type="binding site" evidence="5">
    <location>
        <position position="297"/>
    </location>
    <ligand>
        <name>substrate</name>
    </ligand>
</feature>
<feature type="region of interest" description="Disordered" evidence="6">
    <location>
        <begin position="546"/>
        <end position="616"/>
    </location>
</feature>
<proteinExistence type="inferred from homology"/>
<feature type="compositionally biased region" description="Polar residues" evidence="6">
    <location>
        <begin position="878"/>
        <end position="895"/>
    </location>
</feature>
<feature type="compositionally biased region" description="Polar residues" evidence="6">
    <location>
        <begin position="664"/>
        <end position="687"/>
    </location>
</feature>
<organism evidence="9">
    <name type="scientific">Cacopsylla melanoneura</name>
    <dbReference type="NCBI Taxonomy" id="428564"/>
    <lineage>
        <taxon>Eukaryota</taxon>
        <taxon>Metazoa</taxon>
        <taxon>Ecdysozoa</taxon>
        <taxon>Arthropoda</taxon>
        <taxon>Hexapoda</taxon>
        <taxon>Insecta</taxon>
        <taxon>Pterygota</taxon>
        <taxon>Neoptera</taxon>
        <taxon>Paraneoptera</taxon>
        <taxon>Hemiptera</taxon>
        <taxon>Sternorrhyncha</taxon>
        <taxon>Psylloidea</taxon>
        <taxon>Psyllidae</taxon>
        <taxon>Psyllinae</taxon>
        <taxon>Cacopsylla</taxon>
    </lineage>
</organism>
<evidence type="ECO:0000259" key="8">
    <source>
        <dbReference type="Pfam" id="PF20811"/>
    </source>
</evidence>
<dbReference type="GO" id="GO:0005975">
    <property type="term" value="P:carbohydrate metabolic process"/>
    <property type="evidence" value="ECO:0007669"/>
    <property type="project" value="InterPro"/>
</dbReference>
<dbReference type="AlphaFoldDB" id="A0A8D8QKJ0"/>
<evidence type="ECO:0000256" key="2">
    <source>
        <dbReference type="ARBA" id="ARBA00012255"/>
    </source>
</evidence>
<feature type="compositionally biased region" description="Low complexity" evidence="6">
    <location>
        <begin position="567"/>
        <end position="611"/>
    </location>
</feature>
<feature type="active site" evidence="4">
    <location>
        <position position="294"/>
    </location>
</feature>
<dbReference type="EC" id="3.2.1.143" evidence="2"/>
<evidence type="ECO:0000259" key="7">
    <source>
        <dbReference type="Pfam" id="PF05028"/>
    </source>
</evidence>
<feature type="compositionally biased region" description="Basic and acidic residues" evidence="6">
    <location>
        <begin position="651"/>
        <end position="661"/>
    </location>
</feature>
<dbReference type="GO" id="GO:1990966">
    <property type="term" value="P:ATP generation from poly-ADP-D-ribose"/>
    <property type="evidence" value="ECO:0007669"/>
    <property type="project" value="TreeGrafter"/>
</dbReference>
<name>A0A8D8QKJ0_9HEMI</name>
<dbReference type="EMBL" id="HBUF01081863">
    <property type="protein sequence ID" value="CAG6633158.1"/>
    <property type="molecule type" value="Transcribed_RNA"/>
</dbReference>
<dbReference type="EMBL" id="HBUF01081866">
    <property type="protein sequence ID" value="CAG6633165.1"/>
    <property type="molecule type" value="Transcribed_RNA"/>
</dbReference>
<dbReference type="GO" id="GO:0005737">
    <property type="term" value="C:cytoplasm"/>
    <property type="evidence" value="ECO:0007669"/>
    <property type="project" value="TreeGrafter"/>
</dbReference>
<evidence type="ECO:0000313" key="9">
    <source>
        <dbReference type="EMBL" id="CAG6633165.1"/>
    </source>
</evidence>
<feature type="domain" description="PARG catalytic Macro" evidence="7">
    <location>
        <begin position="264"/>
        <end position="467"/>
    </location>
</feature>
<comment type="similarity">
    <text evidence="1">Belongs to the poly(ADP-ribose) glycohydrolase family.</text>
</comment>
<feature type="binding site" evidence="5">
    <location>
        <position position="352"/>
    </location>
    <ligand>
        <name>substrate</name>
    </ligand>
</feature>
<feature type="compositionally biased region" description="Polar residues" evidence="6">
    <location>
        <begin position="557"/>
        <end position="566"/>
    </location>
</feature>
<feature type="binding site" evidence="5">
    <location>
        <position position="311"/>
    </location>
    <ligand>
        <name>substrate</name>
    </ligand>
</feature>
<reference evidence="9" key="1">
    <citation type="submission" date="2021-05" db="EMBL/GenBank/DDBJ databases">
        <authorList>
            <person name="Alioto T."/>
            <person name="Alioto T."/>
            <person name="Gomez Garrido J."/>
        </authorList>
    </citation>
    <scope>NUCLEOTIDE SEQUENCE</scope>
</reference>
<dbReference type="Pfam" id="PF05028">
    <property type="entry name" value="PARG_cat_C"/>
    <property type="match status" value="1"/>
</dbReference>
<feature type="compositionally biased region" description="Low complexity" evidence="6">
    <location>
        <begin position="731"/>
        <end position="744"/>
    </location>
</feature>
<feature type="region of interest" description="Disordered" evidence="6">
    <location>
        <begin position="940"/>
        <end position="969"/>
    </location>
</feature>
<dbReference type="GO" id="GO:0005634">
    <property type="term" value="C:nucleus"/>
    <property type="evidence" value="ECO:0007669"/>
    <property type="project" value="TreeGrafter"/>
</dbReference>
<accession>A0A8D8QKJ0</accession>
<dbReference type="InterPro" id="IPR046372">
    <property type="entry name" value="PARG_cat_C"/>
</dbReference>
<evidence type="ECO:0000256" key="6">
    <source>
        <dbReference type="SAM" id="MobiDB-lite"/>
    </source>
</evidence>
<dbReference type="GO" id="GO:0009225">
    <property type="term" value="P:nucleotide-sugar metabolic process"/>
    <property type="evidence" value="ECO:0007669"/>
    <property type="project" value="TreeGrafter"/>
</dbReference>
<feature type="region of interest" description="Disordered" evidence="6">
    <location>
        <begin position="629"/>
        <end position="748"/>
    </location>
</feature>
<feature type="region of interest" description="Disordered" evidence="6">
    <location>
        <begin position="853"/>
        <end position="895"/>
    </location>
</feature>
<dbReference type="Pfam" id="PF20811">
    <property type="entry name" value="PARG_cat_N"/>
    <property type="match status" value="1"/>
</dbReference>
<evidence type="ECO:0000256" key="5">
    <source>
        <dbReference type="PIRSR" id="PIRSR607724-2"/>
    </source>
</evidence>
<dbReference type="InterPro" id="IPR007724">
    <property type="entry name" value="Poly_GlycHdrlase"/>
</dbReference>
<feature type="compositionally biased region" description="Basic and acidic residues" evidence="6">
    <location>
        <begin position="955"/>
        <end position="964"/>
    </location>
</feature>